<protein>
    <submittedName>
        <fullName evidence="3">Histone-like nucleoid-structuring protein Lsr2</fullName>
    </submittedName>
</protein>
<organism evidence="3 4">
    <name type="scientific">Streptomyces roseicoloratus</name>
    <dbReference type="NCBI Taxonomy" id="2508722"/>
    <lineage>
        <taxon>Bacteria</taxon>
        <taxon>Bacillati</taxon>
        <taxon>Actinomycetota</taxon>
        <taxon>Actinomycetes</taxon>
        <taxon>Kitasatosporales</taxon>
        <taxon>Streptomycetaceae</taxon>
        <taxon>Streptomyces</taxon>
    </lineage>
</organism>
<dbReference type="Proteomes" id="UP001250858">
    <property type="component" value="Chromosome"/>
</dbReference>
<gene>
    <name evidence="3" type="ORF">RGF97_33165</name>
</gene>
<dbReference type="RefSeq" id="WP_181019107.1">
    <property type="nucleotide sequence ID" value="NZ_CP133762.1"/>
</dbReference>
<evidence type="ECO:0000313" key="4">
    <source>
        <dbReference type="Proteomes" id="UP001250858"/>
    </source>
</evidence>
<evidence type="ECO:0000259" key="2">
    <source>
        <dbReference type="Pfam" id="PF23359"/>
    </source>
</evidence>
<keyword evidence="1" id="KW-0238">DNA-binding</keyword>
<proteinExistence type="predicted"/>
<dbReference type="Pfam" id="PF23359">
    <property type="entry name" value="Lsr2_DNA-bd"/>
    <property type="match status" value="1"/>
</dbReference>
<accession>A0ABY9S2L8</accession>
<sequence length="36" mass="4069">MSTNEIRAWARANGYDVPDRGRVSATVIDAWKLANY</sequence>
<evidence type="ECO:0000256" key="1">
    <source>
        <dbReference type="ARBA" id="ARBA00023125"/>
    </source>
</evidence>
<evidence type="ECO:0000313" key="3">
    <source>
        <dbReference type="EMBL" id="WMX48678.1"/>
    </source>
</evidence>
<keyword evidence="4" id="KW-1185">Reference proteome</keyword>
<name>A0ABY9S2L8_9ACTN</name>
<dbReference type="Gene3D" id="4.10.320.10">
    <property type="entry name" value="E3-binding domain"/>
    <property type="match status" value="1"/>
</dbReference>
<dbReference type="EMBL" id="CP133762">
    <property type="protein sequence ID" value="WMX48678.1"/>
    <property type="molecule type" value="Genomic_DNA"/>
</dbReference>
<reference evidence="3 4" key="1">
    <citation type="submission" date="2023-09" db="EMBL/GenBank/DDBJ databases">
        <title>Complete genome of Streptomyces roseicoloratus T14.</title>
        <authorList>
            <person name="Bashizi T."/>
            <person name="Kim M.-J."/>
            <person name="Lee G."/>
            <person name="Tagele S.B."/>
            <person name="Shin J.-H."/>
        </authorList>
    </citation>
    <scope>NUCLEOTIDE SEQUENCE [LARGE SCALE GENOMIC DNA]</scope>
    <source>
        <strain evidence="3 4">T14</strain>
    </source>
</reference>
<dbReference type="InterPro" id="IPR055370">
    <property type="entry name" value="Lsr2_DNA-bd"/>
</dbReference>
<dbReference type="InterPro" id="IPR036625">
    <property type="entry name" value="E3-bd_dom_sf"/>
</dbReference>
<feature type="domain" description="Lsr2 DNA-binding" evidence="2">
    <location>
        <begin position="3"/>
        <end position="32"/>
    </location>
</feature>